<sequence length="224" mass="24741">MNSTQRITWHVGTSTMPSSLVEDVAPTIACETCNSEFSTQPQLRQHLRRKTCRASTCQFWTADEQHALALIELDMGSATNSVIIDHLTPNSLRTRDAIKKRRQTATYKAILERLRAERSAVQREEEEIPTAETHASVPQETPALEMIQENENEIPAAASASALNIEINAPTGEAGENSINDALIPAIIGLNLDEHDNAIRQQISSTTADQRRELDEWTSALVAS</sequence>
<dbReference type="Proteomes" id="UP000092445">
    <property type="component" value="Unassembled WGS sequence"/>
</dbReference>
<dbReference type="EnsemblMetazoa" id="GPAI038230-RA">
    <property type="protein sequence ID" value="GPAI038230-PA"/>
    <property type="gene ID" value="GPAI038230"/>
</dbReference>
<dbReference type="VEuPathDB" id="VectorBase:GPAI038230"/>
<protein>
    <submittedName>
        <fullName evidence="1">Uncharacterized protein</fullName>
    </submittedName>
</protein>
<organism evidence="1 2">
    <name type="scientific">Glossina pallidipes</name>
    <name type="common">Tsetse fly</name>
    <dbReference type="NCBI Taxonomy" id="7398"/>
    <lineage>
        <taxon>Eukaryota</taxon>
        <taxon>Metazoa</taxon>
        <taxon>Ecdysozoa</taxon>
        <taxon>Arthropoda</taxon>
        <taxon>Hexapoda</taxon>
        <taxon>Insecta</taxon>
        <taxon>Pterygota</taxon>
        <taxon>Neoptera</taxon>
        <taxon>Endopterygota</taxon>
        <taxon>Diptera</taxon>
        <taxon>Brachycera</taxon>
        <taxon>Muscomorpha</taxon>
        <taxon>Hippoboscoidea</taxon>
        <taxon>Glossinidae</taxon>
        <taxon>Glossina</taxon>
    </lineage>
</organism>
<name>A0A1B0A953_GLOPL</name>
<dbReference type="AlphaFoldDB" id="A0A1B0A953"/>
<keyword evidence="2" id="KW-1185">Reference proteome</keyword>
<accession>A0A1B0A953</accession>
<reference evidence="1" key="2">
    <citation type="submission" date="2020-05" db="UniProtKB">
        <authorList>
            <consortium name="EnsemblMetazoa"/>
        </authorList>
    </citation>
    <scope>IDENTIFICATION</scope>
    <source>
        <strain evidence="1">IAEA</strain>
    </source>
</reference>
<evidence type="ECO:0000313" key="1">
    <source>
        <dbReference type="EnsemblMetazoa" id="GPAI038230-PA"/>
    </source>
</evidence>
<reference evidence="2" key="1">
    <citation type="submission" date="2014-03" db="EMBL/GenBank/DDBJ databases">
        <authorList>
            <person name="Aksoy S."/>
            <person name="Warren W."/>
            <person name="Wilson R.K."/>
        </authorList>
    </citation>
    <scope>NUCLEOTIDE SEQUENCE [LARGE SCALE GENOMIC DNA]</scope>
    <source>
        <strain evidence="2">IAEA</strain>
    </source>
</reference>
<evidence type="ECO:0000313" key="2">
    <source>
        <dbReference type="Proteomes" id="UP000092445"/>
    </source>
</evidence>
<proteinExistence type="predicted"/>